<reference evidence="8" key="1">
    <citation type="journal article" date="2019" name="bioRxiv">
        <title>The Genome of the Zebra Mussel, Dreissena polymorpha: A Resource for Invasive Species Research.</title>
        <authorList>
            <person name="McCartney M.A."/>
            <person name="Auch B."/>
            <person name="Kono T."/>
            <person name="Mallez S."/>
            <person name="Zhang Y."/>
            <person name="Obille A."/>
            <person name="Becker A."/>
            <person name="Abrahante J.E."/>
            <person name="Garbe J."/>
            <person name="Badalamenti J.P."/>
            <person name="Herman A."/>
            <person name="Mangelson H."/>
            <person name="Liachko I."/>
            <person name="Sullivan S."/>
            <person name="Sone E.D."/>
            <person name="Koren S."/>
            <person name="Silverstein K.A.T."/>
            <person name="Beckman K.B."/>
            <person name="Gohl D.M."/>
        </authorList>
    </citation>
    <scope>NUCLEOTIDE SEQUENCE</scope>
    <source>
        <strain evidence="8">Duluth1</strain>
        <tissue evidence="8">Whole animal</tissue>
    </source>
</reference>
<dbReference type="SUPFAM" id="SSF57863">
    <property type="entry name" value="ArfGap/RecO-like zinc finger"/>
    <property type="match status" value="1"/>
</dbReference>
<evidence type="ECO:0000256" key="4">
    <source>
        <dbReference type="ARBA" id="ARBA00022833"/>
    </source>
</evidence>
<evidence type="ECO:0000256" key="5">
    <source>
        <dbReference type="PROSITE-ProRule" id="PRU00288"/>
    </source>
</evidence>
<dbReference type="GO" id="GO:0005096">
    <property type="term" value="F:GTPase activator activity"/>
    <property type="evidence" value="ECO:0007669"/>
    <property type="project" value="UniProtKB-KW"/>
</dbReference>
<name>A0A9D4BHG9_DREPO</name>
<dbReference type="PANTHER" id="PTHR45705:SF1">
    <property type="entry name" value="FI20236P1"/>
    <property type="match status" value="1"/>
</dbReference>
<dbReference type="SMART" id="SM00105">
    <property type="entry name" value="ArfGap"/>
    <property type="match status" value="1"/>
</dbReference>
<dbReference type="AlphaFoldDB" id="A0A9D4BHG9"/>
<dbReference type="InterPro" id="IPR038508">
    <property type="entry name" value="ArfGAP_dom_sf"/>
</dbReference>
<evidence type="ECO:0000256" key="6">
    <source>
        <dbReference type="SAM" id="MobiDB-lite"/>
    </source>
</evidence>
<feature type="compositionally biased region" description="Low complexity" evidence="6">
    <location>
        <begin position="157"/>
        <end position="167"/>
    </location>
</feature>
<evidence type="ECO:0000313" key="9">
    <source>
        <dbReference type="Proteomes" id="UP000828390"/>
    </source>
</evidence>
<dbReference type="PRINTS" id="PR00405">
    <property type="entry name" value="REVINTRACTNG"/>
</dbReference>
<dbReference type="GO" id="GO:0008270">
    <property type="term" value="F:zinc ion binding"/>
    <property type="evidence" value="ECO:0007669"/>
    <property type="project" value="UniProtKB-KW"/>
</dbReference>
<protein>
    <recommendedName>
        <fullName evidence="7">Arf-GAP domain-containing protein</fullName>
    </recommendedName>
</protein>
<keyword evidence="2" id="KW-0479">Metal-binding</keyword>
<dbReference type="PANTHER" id="PTHR45705">
    <property type="entry name" value="FI20236P1"/>
    <property type="match status" value="1"/>
</dbReference>
<dbReference type="Pfam" id="PF01412">
    <property type="entry name" value="ArfGap"/>
    <property type="match status" value="1"/>
</dbReference>
<accession>A0A9D4BHG9</accession>
<dbReference type="FunFam" id="1.10.220.150:FF:000009">
    <property type="entry name" value="stromal membrane-associated protein 1 isoform X1"/>
    <property type="match status" value="1"/>
</dbReference>
<evidence type="ECO:0000256" key="1">
    <source>
        <dbReference type="ARBA" id="ARBA00022468"/>
    </source>
</evidence>
<feature type="domain" description="Arf-GAP" evidence="7">
    <location>
        <begin position="18"/>
        <end position="136"/>
    </location>
</feature>
<evidence type="ECO:0000313" key="8">
    <source>
        <dbReference type="EMBL" id="KAH3694989.1"/>
    </source>
</evidence>
<dbReference type="InterPro" id="IPR001164">
    <property type="entry name" value="ArfGAP_dom"/>
</dbReference>
<feature type="region of interest" description="Disordered" evidence="6">
    <location>
        <begin position="144"/>
        <end position="211"/>
    </location>
</feature>
<dbReference type="Proteomes" id="UP000828390">
    <property type="component" value="Unassembled WGS sequence"/>
</dbReference>
<comment type="caution">
    <text evidence="8">The sequence shown here is derived from an EMBL/GenBank/DDBJ whole genome shotgun (WGS) entry which is preliminary data.</text>
</comment>
<sequence length="434" mass="46815">MSTRGEKERQKAQQEKFQAILSNLLKDEDNKYCVDCDAKGPRWASWNLGVFLCIRCAGIHRNLGVHISKVKSVNLDTWTPEQIAMMMEVGNSRARAAYEANLPDNYRRPQANSPLESFIRAKYEQKKYLAKEWVPPTPVISKELLDDDKDKRKSKPKPTTTTPLTLSAGPVHKSATAPGNLNEVGASPATKASSSQKSDATHISLPTQPAAAHSSADLIGLEAPSAPVVKPSNSLLDDFMGGGVTTSLPSSQPQITQASQNGLEESLFGEMGSTDTKPKGSTKDSIMALFGGQSQQQQQQQQQFGVPGGMYMPPQQPAGMAMYGMPQHAQMPAQQVMYGGQMGMMGGMPAGGHMGMMGMQQQPMGMQGQVGMRPMAPPMYGQQPQHMPQMNFNQMQNQMAGMSLGGSQPQMGGMGWAGNQNAAGGHTLSTNLWQ</sequence>
<dbReference type="InterPro" id="IPR044732">
    <property type="entry name" value="ArfGAP_SMAP1-like"/>
</dbReference>
<gene>
    <name evidence="8" type="ORF">DPMN_082436</name>
</gene>
<dbReference type="InterPro" id="IPR037278">
    <property type="entry name" value="ARFGAP/RecO"/>
</dbReference>
<dbReference type="EMBL" id="JAIWYP010000016">
    <property type="protein sequence ID" value="KAH3694989.1"/>
    <property type="molecule type" value="Genomic_DNA"/>
</dbReference>
<dbReference type="PROSITE" id="PS50115">
    <property type="entry name" value="ARFGAP"/>
    <property type="match status" value="1"/>
</dbReference>
<keyword evidence="4" id="KW-0862">Zinc</keyword>
<proteinExistence type="predicted"/>
<evidence type="ECO:0000259" key="7">
    <source>
        <dbReference type="PROSITE" id="PS50115"/>
    </source>
</evidence>
<organism evidence="8 9">
    <name type="scientific">Dreissena polymorpha</name>
    <name type="common">Zebra mussel</name>
    <name type="synonym">Mytilus polymorpha</name>
    <dbReference type="NCBI Taxonomy" id="45954"/>
    <lineage>
        <taxon>Eukaryota</taxon>
        <taxon>Metazoa</taxon>
        <taxon>Spiralia</taxon>
        <taxon>Lophotrochozoa</taxon>
        <taxon>Mollusca</taxon>
        <taxon>Bivalvia</taxon>
        <taxon>Autobranchia</taxon>
        <taxon>Heteroconchia</taxon>
        <taxon>Euheterodonta</taxon>
        <taxon>Imparidentia</taxon>
        <taxon>Neoheterodontei</taxon>
        <taxon>Myida</taxon>
        <taxon>Dreissenoidea</taxon>
        <taxon>Dreissenidae</taxon>
        <taxon>Dreissena</taxon>
    </lineage>
</organism>
<evidence type="ECO:0000256" key="2">
    <source>
        <dbReference type="ARBA" id="ARBA00022723"/>
    </source>
</evidence>
<reference evidence="8" key="2">
    <citation type="submission" date="2020-11" db="EMBL/GenBank/DDBJ databases">
        <authorList>
            <person name="McCartney M.A."/>
            <person name="Auch B."/>
            <person name="Kono T."/>
            <person name="Mallez S."/>
            <person name="Becker A."/>
            <person name="Gohl D.M."/>
            <person name="Silverstein K.A.T."/>
            <person name="Koren S."/>
            <person name="Bechman K.B."/>
            <person name="Herman A."/>
            <person name="Abrahante J.E."/>
            <person name="Garbe J."/>
        </authorList>
    </citation>
    <scope>NUCLEOTIDE SEQUENCE</scope>
    <source>
        <strain evidence="8">Duluth1</strain>
        <tissue evidence="8">Whole animal</tissue>
    </source>
</reference>
<keyword evidence="1" id="KW-0343">GTPase activation</keyword>
<dbReference type="GO" id="GO:0005737">
    <property type="term" value="C:cytoplasm"/>
    <property type="evidence" value="ECO:0007669"/>
    <property type="project" value="TreeGrafter"/>
</dbReference>
<evidence type="ECO:0000256" key="3">
    <source>
        <dbReference type="ARBA" id="ARBA00022771"/>
    </source>
</evidence>
<dbReference type="Gene3D" id="1.10.220.150">
    <property type="entry name" value="Arf GTPase activating protein"/>
    <property type="match status" value="1"/>
</dbReference>
<dbReference type="InterPro" id="IPR051718">
    <property type="entry name" value="ARF_GTPase-activating"/>
</dbReference>
<keyword evidence="3 5" id="KW-0863">Zinc-finger</keyword>
<dbReference type="CDD" id="cd08839">
    <property type="entry name" value="ArfGap_SMAP"/>
    <property type="match status" value="1"/>
</dbReference>
<keyword evidence="9" id="KW-1185">Reference proteome</keyword>